<feature type="transmembrane region" description="Helical" evidence="5">
    <location>
        <begin position="198"/>
        <end position="222"/>
    </location>
</feature>
<dbReference type="Proteomes" id="UP000249789">
    <property type="component" value="Unassembled WGS sequence"/>
</dbReference>
<keyword evidence="2 5" id="KW-0812">Transmembrane</keyword>
<evidence type="ECO:0000256" key="4">
    <source>
        <dbReference type="ARBA" id="ARBA00023136"/>
    </source>
</evidence>
<evidence type="ECO:0000313" key="6">
    <source>
        <dbReference type="EMBL" id="RAK76259.1"/>
    </source>
</evidence>
<keyword evidence="3 5" id="KW-1133">Transmembrane helix</keyword>
<dbReference type="RefSeq" id="XP_040800269.1">
    <property type="nucleotide sequence ID" value="XM_040939186.1"/>
</dbReference>
<reference evidence="6 7" key="1">
    <citation type="submission" date="2018-02" db="EMBL/GenBank/DDBJ databases">
        <title>The genomes of Aspergillus section Nigri reveals drivers in fungal speciation.</title>
        <authorList>
            <consortium name="DOE Joint Genome Institute"/>
            <person name="Vesth T.C."/>
            <person name="Nybo J."/>
            <person name="Theobald S."/>
            <person name="Brandl J."/>
            <person name="Frisvad J.C."/>
            <person name="Nielsen K.F."/>
            <person name="Lyhne E.K."/>
            <person name="Kogle M.E."/>
            <person name="Kuo A."/>
            <person name="Riley R."/>
            <person name="Clum A."/>
            <person name="Nolan M."/>
            <person name="Lipzen A."/>
            <person name="Salamov A."/>
            <person name="Henrissat B."/>
            <person name="Wiebenga A."/>
            <person name="De vries R.P."/>
            <person name="Grigoriev I.V."/>
            <person name="Mortensen U.H."/>
            <person name="Andersen M.R."/>
            <person name="Baker S.E."/>
        </authorList>
    </citation>
    <scope>NUCLEOTIDE SEQUENCE [LARGE SCALE GENOMIC DNA]</scope>
    <source>
        <strain evidence="6 7">CBS 313.89</strain>
    </source>
</reference>
<feature type="transmembrane region" description="Helical" evidence="5">
    <location>
        <begin position="234"/>
        <end position="256"/>
    </location>
</feature>
<dbReference type="PANTHER" id="PTHR31465:SF11">
    <property type="entry name" value="DOMAIN PROTEIN, PUTATIVE (AFU_ORTHOLOGUE AFUA_3G10770)-RELATED"/>
    <property type="match status" value="1"/>
</dbReference>
<protein>
    <submittedName>
        <fullName evidence="6">RTA1-domain-containing protein</fullName>
    </submittedName>
</protein>
<feature type="transmembrane region" description="Helical" evidence="5">
    <location>
        <begin position="159"/>
        <end position="186"/>
    </location>
</feature>
<dbReference type="GeneID" id="63856519"/>
<gene>
    <name evidence="6" type="ORF">BO72DRAFT_144676</name>
</gene>
<evidence type="ECO:0000256" key="5">
    <source>
        <dbReference type="SAM" id="Phobius"/>
    </source>
</evidence>
<organism evidence="6 7">
    <name type="scientific">Aspergillus fijiensis CBS 313.89</name>
    <dbReference type="NCBI Taxonomy" id="1448319"/>
    <lineage>
        <taxon>Eukaryota</taxon>
        <taxon>Fungi</taxon>
        <taxon>Dikarya</taxon>
        <taxon>Ascomycota</taxon>
        <taxon>Pezizomycotina</taxon>
        <taxon>Eurotiomycetes</taxon>
        <taxon>Eurotiomycetidae</taxon>
        <taxon>Eurotiales</taxon>
        <taxon>Aspergillaceae</taxon>
        <taxon>Aspergillus</taxon>
    </lineage>
</organism>
<keyword evidence="4 5" id="KW-0472">Membrane</keyword>
<dbReference type="GO" id="GO:0005886">
    <property type="term" value="C:plasma membrane"/>
    <property type="evidence" value="ECO:0007669"/>
    <property type="project" value="TreeGrafter"/>
</dbReference>
<keyword evidence="7" id="KW-1185">Reference proteome</keyword>
<comment type="subcellular location">
    <subcellularLocation>
        <location evidence="1">Membrane</location>
        <topology evidence="1">Multi-pass membrane protein</topology>
    </subcellularLocation>
</comment>
<name>A0A8G1RP14_9EURO</name>
<accession>A0A8G1RP14</accession>
<dbReference type="OrthoDB" id="1844152at2759"/>
<evidence type="ECO:0000256" key="2">
    <source>
        <dbReference type="ARBA" id="ARBA00022692"/>
    </source>
</evidence>
<feature type="transmembrane region" description="Helical" evidence="5">
    <location>
        <begin position="122"/>
        <end position="147"/>
    </location>
</feature>
<evidence type="ECO:0000256" key="3">
    <source>
        <dbReference type="ARBA" id="ARBA00022989"/>
    </source>
</evidence>
<evidence type="ECO:0000313" key="7">
    <source>
        <dbReference type="Proteomes" id="UP000249789"/>
    </source>
</evidence>
<dbReference type="GO" id="GO:0000324">
    <property type="term" value="C:fungal-type vacuole"/>
    <property type="evidence" value="ECO:0007669"/>
    <property type="project" value="TreeGrafter"/>
</dbReference>
<feature type="transmembrane region" description="Helical" evidence="5">
    <location>
        <begin position="63"/>
        <end position="82"/>
    </location>
</feature>
<proteinExistence type="predicted"/>
<sequence>MSNSTLAAQAEFRQSLREGCHAYVEGYGTSYGYQPSLAAGIVFCVLFGVSMLAHLVQMVWKRTWWCTVFVLGCAVELIGWAGRTWSAECPYNSTAFLMQISTLIIGKSHNLLERLIHQTLALIHHLVSAPTFFTAGIYVLLGRFIALMGPETSMLSPKLYLWIFVTCDIVSLVVQAIGGGLASIAYNSADGNTEPGTHTMVAGIVFQLASITVFVLLAADFVRRTLRLRLLQTMTGSVVPLLGAMILSVVVIYVRSIYRTIELSQGWSGYLITHEVYFIVLDGVMMVIAVAVFNVFHPGWLLPKGAVKPFHREINSFDMERR</sequence>
<dbReference type="PANTHER" id="PTHR31465">
    <property type="entry name" value="PROTEIN RTA1-RELATED"/>
    <property type="match status" value="1"/>
</dbReference>
<feature type="transmembrane region" description="Helical" evidence="5">
    <location>
        <begin position="276"/>
        <end position="296"/>
    </location>
</feature>
<dbReference type="InterPro" id="IPR007568">
    <property type="entry name" value="RTA1"/>
</dbReference>
<evidence type="ECO:0000256" key="1">
    <source>
        <dbReference type="ARBA" id="ARBA00004141"/>
    </source>
</evidence>
<dbReference type="VEuPathDB" id="FungiDB:BO72DRAFT_144676"/>
<dbReference type="EMBL" id="KZ824650">
    <property type="protein sequence ID" value="RAK76259.1"/>
    <property type="molecule type" value="Genomic_DNA"/>
</dbReference>
<dbReference type="AlphaFoldDB" id="A0A8G1RP14"/>
<feature type="transmembrane region" description="Helical" evidence="5">
    <location>
        <begin position="37"/>
        <end position="56"/>
    </location>
</feature>
<dbReference type="Pfam" id="PF04479">
    <property type="entry name" value="RTA1"/>
    <property type="match status" value="2"/>
</dbReference>